<comment type="subcellular location">
    <subcellularLocation>
        <location evidence="1 7">Nucleus</location>
    </subcellularLocation>
</comment>
<evidence type="ECO:0000259" key="9">
    <source>
        <dbReference type="Pfam" id="PF08743"/>
    </source>
</evidence>
<keyword evidence="4 7" id="KW-0233">DNA recombination</keyword>
<name>A0A811PYD2_9POAL</name>
<evidence type="ECO:0000256" key="4">
    <source>
        <dbReference type="ARBA" id="ARBA00023172"/>
    </source>
</evidence>
<accession>A0A811PYD2</accession>
<dbReference type="GO" id="GO:0006281">
    <property type="term" value="P:DNA repair"/>
    <property type="evidence" value="ECO:0007669"/>
    <property type="project" value="UniProtKB-UniRule"/>
</dbReference>
<evidence type="ECO:0000313" key="11">
    <source>
        <dbReference type="Proteomes" id="UP000604825"/>
    </source>
</evidence>
<feature type="domain" description="Non-structural maintenance of chromosome element 4 C-terminal" evidence="9">
    <location>
        <begin position="165"/>
        <end position="223"/>
    </location>
</feature>
<comment type="caution">
    <text evidence="10">The sequence shown here is derived from an EMBL/GenBank/DDBJ whole genome shotgun (WGS) entry which is preliminary data.</text>
</comment>
<sequence length="309" mass="34919">MARADSDRFTAIIQQVDCLHELVQRPREQIADAEALLGIASTLVTSVRSQSCEGITPSDFITALLKKFGQQGTPDDESVSLRWGDLGHSVSHIFRPMPGCCTMLGPMDTEVKQRKVAAVGRKWTARPTENNCPEELADSSEEVKSDTDRNVLVIFYVLRRKKSTKLENFVLNRLSFAQTVENIFALSFLVKDGPRNSPAASAIASGEVSYSHFVFRFNFKDWKIFPLFIQPELMKEAVTEGEELLPHRTLQSAPCNEENDQPNTEARAQVTPIKKLTRNRGLILQDHVVEETPEENQTSKRRRLFRDQD</sequence>
<dbReference type="InterPro" id="IPR027786">
    <property type="entry name" value="Nse4/EID"/>
</dbReference>
<dbReference type="InterPro" id="IPR014854">
    <property type="entry name" value="Nse4_C"/>
</dbReference>
<evidence type="ECO:0000313" key="10">
    <source>
        <dbReference type="EMBL" id="CAD6247708.1"/>
    </source>
</evidence>
<keyword evidence="11" id="KW-1185">Reference proteome</keyword>
<keyword evidence="6 7" id="KW-0539">Nucleus</keyword>
<feature type="compositionally biased region" description="Basic residues" evidence="8">
    <location>
        <begin position="299"/>
        <end position="309"/>
    </location>
</feature>
<dbReference type="GO" id="GO:0005634">
    <property type="term" value="C:nucleus"/>
    <property type="evidence" value="ECO:0007669"/>
    <property type="project" value="UniProtKB-SubCell"/>
</dbReference>
<organism evidence="10 11">
    <name type="scientific">Miscanthus lutarioriparius</name>
    <dbReference type="NCBI Taxonomy" id="422564"/>
    <lineage>
        <taxon>Eukaryota</taxon>
        <taxon>Viridiplantae</taxon>
        <taxon>Streptophyta</taxon>
        <taxon>Embryophyta</taxon>
        <taxon>Tracheophyta</taxon>
        <taxon>Spermatophyta</taxon>
        <taxon>Magnoliopsida</taxon>
        <taxon>Liliopsida</taxon>
        <taxon>Poales</taxon>
        <taxon>Poaceae</taxon>
        <taxon>PACMAD clade</taxon>
        <taxon>Panicoideae</taxon>
        <taxon>Andropogonodae</taxon>
        <taxon>Andropogoneae</taxon>
        <taxon>Saccharinae</taxon>
        <taxon>Miscanthus</taxon>
    </lineage>
</organism>
<evidence type="ECO:0000256" key="3">
    <source>
        <dbReference type="ARBA" id="ARBA00022763"/>
    </source>
</evidence>
<dbReference type="PANTHER" id="PTHR16140:SF0">
    <property type="entry name" value="NON-STRUCTURAL MAINTENANCE OF CHROMOSOMES ELEMENT 4"/>
    <property type="match status" value="1"/>
</dbReference>
<dbReference type="PANTHER" id="PTHR16140">
    <property type="entry name" value="NON-STRUCTURAL MAINTENANCE OF CHROMOSOMES ELEMENT 4"/>
    <property type="match status" value="1"/>
</dbReference>
<reference evidence="10" key="1">
    <citation type="submission" date="2020-10" db="EMBL/GenBank/DDBJ databases">
        <authorList>
            <person name="Han B."/>
            <person name="Lu T."/>
            <person name="Zhao Q."/>
            <person name="Huang X."/>
            <person name="Zhao Y."/>
        </authorList>
    </citation>
    <scope>NUCLEOTIDE SEQUENCE</scope>
</reference>
<dbReference type="Proteomes" id="UP000604825">
    <property type="component" value="Unassembled WGS sequence"/>
</dbReference>
<evidence type="ECO:0000256" key="8">
    <source>
        <dbReference type="SAM" id="MobiDB-lite"/>
    </source>
</evidence>
<evidence type="ECO:0000256" key="7">
    <source>
        <dbReference type="RuleBase" id="RU365071"/>
    </source>
</evidence>
<keyword evidence="3 7" id="KW-0227">DNA damage</keyword>
<comment type="function">
    <text evidence="7">Component of the SMC5-SMC6 complex, that promotes sister chromatid alignment after DNA damage and facilitates double-stranded DNA breaks (DSBs) repair via homologous recombination between sister chromatids.</text>
</comment>
<dbReference type="AlphaFoldDB" id="A0A811PYD2"/>
<keyword evidence="5 7" id="KW-0234">DNA repair</keyword>
<evidence type="ECO:0000256" key="5">
    <source>
        <dbReference type="ARBA" id="ARBA00023204"/>
    </source>
</evidence>
<evidence type="ECO:0000256" key="1">
    <source>
        <dbReference type="ARBA" id="ARBA00004123"/>
    </source>
</evidence>
<dbReference type="Pfam" id="PF08743">
    <property type="entry name" value="Nse4_C"/>
    <property type="match status" value="1"/>
</dbReference>
<comment type="similarity">
    <text evidence="2 7">Belongs to the NSE4 family.</text>
</comment>
<feature type="region of interest" description="Disordered" evidence="8">
    <location>
        <begin position="290"/>
        <end position="309"/>
    </location>
</feature>
<proteinExistence type="inferred from homology"/>
<evidence type="ECO:0000256" key="2">
    <source>
        <dbReference type="ARBA" id="ARBA00008997"/>
    </source>
</evidence>
<protein>
    <recommendedName>
        <fullName evidence="7">Non-structural maintenance of chromosomes element 4</fullName>
    </recommendedName>
</protein>
<comment type="subunit">
    <text evidence="7">Component of the SMC5-SMC6 complex.</text>
</comment>
<dbReference type="GO" id="GO:0030915">
    <property type="term" value="C:Smc5-Smc6 complex"/>
    <property type="evidence" value="ECO:0007669"/>
    <property type="project" value="UniProtKB-UniRule"/>
</dbReference>
<gene>
    <name evidence="10" type="ORF">NCGR_LOCUS31889</name>
</gene>
<evidence type="ECO:0000256" key="6">
    <source>
        <dbReference type="ARBA" id="ARBA00023242"/>
    </source>
</evidence>
<dbReference type="GO" id="GO:0006310">
    <property type="term" value="P:DNA recombination"/>
    <property type="evidence" value="ECO:0007669"/>
    <property type="project" value="UniProtKB-UniRule"/>
</dbReference>
<dbReference type="OrthoDB" id="361242at2759"/>
<dbReference type="EMBL" id="CAJGYO010000007">
    <property type="protein sequence ID" value="CAD6247708.1"/>
    <property type="molecule type" value="Genomic_DNA"/>
</dbReference>